<dbReference type="EMBL" id="CAJVQB010004063">
    <property type="protein sequence ID" value="CAG8625848.1"/>
    <property type="molecule type" value="Genomic_DNA"/>
</dbReference>
<feature type="binding site" evidence="2">
    <location>
        <position position="56"/>
    </location>
    <ligand>
        <name>ATP</name>
        <dbReference type="ChEBI" id="CHEBI:30616"/>
    </ligand>
</feature>
<dbReference type="SUPFAM" id="SSF56112">
    <property type="entry name" value="Protein kinase-like (PK-like)"/>
    <property type="match status" value="1"/>
</dbReference>
<reference evidence="4 5" key="1">
    <citation type="submission" date="2021-06" db="EMBL/GenBank/DDBJ databases">
        <authorList>
            <person name="Kallberg Y."/>
            <person name="Tangrot J."/>
            <person name="Rosling A."/>
        </authorList>
    </citation>
    <scope>NUCLEOTIDE SEQUENCE [LARGE SCALE GENOMIC DNA]</scope>
    <source>
        <strain evidence="4 5">120-4 pot B 10/14</strain>
    </source>
</reference>
<dbReference type="Proteomes" id="UP000789901">
    <property type="component" value="Unassembled WGS sequence"/>
</dbReference>
<evidence type="ECO:0000313" key="5">
    <source>
        <dbReference type="Proteomes" id="UP000789901"/>
    </source>
</evidence>
<name>A0ABN7UP83_GIGMA</name>
<dbReference type="PANTHER" id="PTHR24416:SF617">
    <property type="entry name" value="RET ONCOGENE, ISOFORM A"/>
    <property type="match status" value="1"/>
</dbReference>
<dbReference type="Pfam" id="PF00069">
    <property type="entry name" value="Pkinase"/>
    <property type="match status" value="1"/>
</dbReference>
<dbReference type="PANTHER" id="PTHR24416">
    <property type="entry name" value="TYROSINE-PROTEIN KINASE RECEPTOR"/>
    <property type="match status" value="1"/>
</dbReference>
<sequence>SVERSMSDWFKDAVKHKQIKSFKYEAFENIKQIGEGGFGNVYSAYSKDIDQTIALKGLHHSIIHDDKNSFRDFVREIKIITEVDHNINIIRFFGIVKDLIDEIQISDPTESYYMVLQYANHGDLRSYLQHHFSKLDWTTKIEMAKEISSGIKCLHNADILHRDLAISGHISPTVGTLDFNRLRAEV</sequence>
<keyword evidence="2" id="KW-0547">Nucleotide-binding</keyword>
<dbReference type="InterPro" id="IPR017441">
    <property type="entry name" value="Protein_kinase_ATP_BS"/>
</dbReference>
<evidence type="ECO:0000259" key="3">
    <source>
        <dbReference type="PROSITE" id="PS50011"/>
    </source>
</evidence>
<accession>A0ABN7UP83</accession>
<keyword evidence="2" id="KW-0067">ATP-binding</keyword>
<feature type="non-terminal residue" evidence="4">
    <location>
        <position position="1"/>
    </location>
</feature>
<dbReference type="PROSITE" id="PS50011">
    <property type="entry name" value="PROTEIN_KINASE_DOM"/>
    <property type="match status" value="1"/>
</dbReference>
<organism evidence="4 5">
    <name type="scientific">Gigaspora margarita</name>
    <dbReference type="NCBI Taxonomy" id="4874"/>
    <lineage>
        <taxon>Eukaryota</taxon>
        <taxon>Fungi</taxon>
        <taxon>Fungi incertae sedis</taxon>
        <taxon>Mucoromycota</taxon>
        <taxon>Glomeromycotina</taxon>
        <taxon>Glomeromycetes</taxon>
        <taxon>Diversisporales</taxon>
        <taxon>Gigasporaceae</taxon>
        <taxon>Gigaspora</taxon>
    </lineage>
</organism>
<comment type="subcellular location">
    <subcellularLocation>
        <location evidence="1">Membrane</location>
        <topology evidence="1">Single-pass membrane protein</topology>
    </subcellularLocation>
</comment>
<protein>
    <submittedName>
        <fullName evidence="4">34158_t:CDS:1</fullName>
    </submittedName>
</protein>
<comment type="caution">
    <text evidence="4">The sequence shown here is derived from an EMBL/GenBank/DDBJ whole genome shotgun (WGS) entry which is preliminary data.</text>
</comment>
<evidence type="ECO:0000313" key="4">
    <source>
        <dbReference type="EMBL" id="CAG8625848.1"/>
    </source>
</evidence>
<evidence type="ECO:0000256" key="1">
    <source>
        <dbReference type="ARBA" id="ARBA00004167"/>
    </source>
</evidence>
<dbReference type="PROSITE" id="PS00107">
    <property type="entry name" value="PROTEIN_KINASE_ATP"/>
    <property type="match status" value="1"/>
</dbReference>
<dbReference type="InterPro" id="IPR000719">
    <property type="entry name" value="Prot_kinase_dom"/>
</dbReference>
<dbReference type="Gene3D" id="1.10.510.10">
    <property type="entry name" value="Transferase(Phosphotransferase) domain 1"/>
    <property type="match status" value="1"/>
</dbReference>
<evidence type="ECO:0000256" key="2">
    <source>
        <dbReference type="PROSITE-ProRule" id="PRU10141"/>
    </source>
</evidence>
<dbReference type="InterPro" id="IPR011009">
    <property type="entry name" value="Kinase-like_dom_sf"/>
</dbReference>
<feature type="domain" description="Protein kinase" evidence="3">
    <location>
        <begin position="27"/>
        <end position="186"/>
    </location>
</feature>
<keyword evidence="5" id="KW-1185">Reference proteome</keyword>
<proteinExistence type="predicted"/>
<gene>
    <name evidence="4" type="ORF">GMARGA_LOCUS8075</name>
</gene>
<dbReference type="InterPro" id="IPR050122">
    <property type="entry name" value="RTK"/>
</dbReference>